<organism evidence="1 2">
    <name type="scientific">Cuscuta epithymum</name>
    <dbReference type="NCBI Taxonomy" id="186058"/>
    <lineage>
        <taxon>Eukaryota</taxon>
        <taxon>Viridiplantae</taxon>
        <taxon>Streptophyta</taxon>
        <taxon>Embryophyta</taxon>
        <taxon>Tracheophyta</taxon>
        <taxon>Spermatophyta</taxon>
        <taxon>Magnoliopsida</taxon>
        <taxon>eudicotyledons</taxon>
        <taxon>Gunneridae</taxon>
        <taxon>Pentapetalae</taxon>
        <taxon>asterids</taxon>
        <taxon>lamiids</taxon>
        <taxon>Solanales</taxon>
        <taxon>Convolvulaceae</taxon>
        <taxon>Cuscuteae</taxon>
        <taxon>Cuscuta</taxon>
        <taxon>Cuscuta subgen. Cuscuta</taxon>
    </lineage>
</organism>
<dbReference type="AlphaFoldDB" id="A0AAV0GDN1"/>
<comment type="caution">
    <text evidence="1">The sequence shown here is derived from an EMBL/GenBank/DDBJ whole genome shotgun (WGS) entry which is preliminary data.</text>
</comment>
<accession>A0AAV0GDN1</accession>
<evidence type="ECO:0000313" key="2">
    <source>
        <dbReference type="Proteomes" id="UP001152523"/>
    </source>
</evidence>
<name>A0AAV0GDN1_9ASTE</name>
<reference evidence="1" key="1">
    <citation type="submission" date="2022-07" db="EMBL/GenBank/DDBJ databases">
        <authorList>
            <person name="Macas J."/>
            <person name="Novak P."/>
            <person name="Neumann P."/>
        </authorList>
    </citation>
    <scope>NUCLEOTIDE SEQUENCE</scope>
</reference>
<sequence length="58" mass="6682">MLLVKNPSGFSLHIHRLIQEQIGEKSSPLKFLKKRCGNGEKRDERKGLTRLKLHMVKG</sequence>
<dbReference type="EMBL" id="CAMAPF010001093">
    <property type="protein sequence ID" value="CAH9146083.1"/>
    <property type="molecule type" value="Genomic_DNA"/>
</dbReference>
<evidence type="ECO:0000313" key="1">
    <source>
        <dbReference type="EMBL" id="CAH9146083.1"/>
    </source>
</evidence>
<keyword evidence="2" id="KW-1185">Reference proteome</keyword>
<proteinExistence type="predicted"/>
<gene>
    <name evidence="1" type="ORF">CEPIT_LOCUS42716</name>
</gene>
<protein>
    <submittedName>
        <fullName evidence="1">Uncharacterized protein</fullName>
    </submittedName>
</protein>
<dbReference type="Proteomes" id="UP001152523">
    <property type="component" value="Unassembled WGS sequence"/>
</dbReference>